<dbReference type="EMBL" id="LUTY01000192">
    <property type="protein sequence ID" value="OAD23729.1"/>
    <property type="molecule type" value="Genomic_DNA"/>
</dbReference>
<evidence type="ECO:0000313" key="2">
    <source>
        <dbReference type="EMBL" id="OAD23729.1"/>
    </source>
</evidence>
<accession>A0A176S7A6</accession>
<keyword evidence="1" id="KW-0175">Coiled coil</keyword>
<sequence>MYWNRRQQRVGIVLLATVLLGGCATTDCDPRNPSFIDGVYGELSGCYKKRIQIMEAALAMLKEQQQKFAVLQKKLKDKNEDLQTQIDALSNDTSLTAAEIASKQAQIESDLQKADDLAKDVDKVQVKTTQLMQQKTKTIEQAEKFKKQAEKLKKEVDDL</sequence>
<feature type="coiled-coil region" evidence="1">
    <location>
        <begin position="132"/>
        <end position="159"/>
    </location>
</feature>
<gene>
    <name evidence="2" type="ORF">THIOM_000428</name>
</gene>
<keyword evidence="2" id="KW-0449">Lipoprotein</keyword>
<evidence type="ECO:0000256" key="1">
    <source>
        <dbReference type="SAM" id="Coils"/>
    </source>
</evidence>
<keyword evidence="3" id="KW-1185">Reference proteome</keyword>
<dbReference type="AlphaFoldDB" id="A0A176S7A6"/>
<name>A0A176S7A6_9GAMM</name>
<comment type="caution">
    <text evidence="2">The sequence shown here is derived from an EMBL/GenBank/DDBJ whole genome shotgun (WGS) entry which is preliminary data.</text>
</comment>
<feature type="non-terminal residue" evidence="2">
    <location>
        <position position="159"/>
    </location>
</feature>
<reference evidence="2 3" key="1">
    <citation type="submission" date="2016-05" db="EMBL/GenBank/DDBJ databases">
        <title>Single-cell genome of chain-forming Candidatus Thiomargarita nelsonii and comparison to other large sulfur-oxidizing bacteria.</title>
        <authorList>
            <person name="Winkel M."/>
            <person name="Salman V."/>
            <person name="Woyke T."/>
            <person name="Schulz-Vogt H."/>
            <person name="Richter M."/>
            <person name="Flood B."/>
            <person name="Bailey J."/>
            <person name="Amann R."/>
            <person name="Mussmann M."/>
        </authorList>
    </citation>
    <scope>NUCLEOTIDE SEQUENCE [LARGE SCALE GENOMIC DNA]</scope>
    <source>
        <strain evidence="2 3">THI036</strain>
    </source>
</reference>
<organism evidence="2 3">
    <name type="scientific">Candidatus Thiomargarita nelsonii</name>
    <dbReference type="NCBI Taxonomy" id="1003181"/>
    <lineage>
        <taxon>Bacteria</taxon>
        <taxon>Pseudomonadati</taxon>
        <taxon>Pseudomonadota</taxon>
        <taxon>Gammaproteobacteria</taxon>
        <taxon>Thiotrichales</taxon>
        <taxon>Thiotrichaceae</taxon>
        <taxon>Thiomargarita</taxon>
    </lineage>
</organism>
<proteinExistence type="predicted"/>
<feature type="coiled-coil region" evidence="1">
    <location>
        <begin position="54"/>
        <end position="92"/>
    </location>
</feature>
<evidence type="ECO:0000313" key="3">
    <source>
        <dbReference type="Proteomes" id="UP000076962"/>
    </source>
</evidence>
<dbReference type="Proteomes" id="UP000076962">
    <property type="component" value="Unassembled WGS sequence"/>
</dbReference>
<protein>
    <submittedName>
        <fullName evidence="2">Lipoprotein</fullName>
    </submittedName>
</protein>
<dbReference type="PROSITE" id="PS51257">
    <property type="entry name" value="PROKAR_LIPOPROTEIN"/>
    <property type="match status" value="1"/>
</dbReference>